<dbReference type="SUPFAM" id="SSF144052">
    <property type="entry name" value="Thermophilic metalloprotease-like"/>
    <property type="match status" value="1"/>
</dbReference>
<gene>
    <name evidence="10" type="ORF">ACFFSY_16170</name>
</gene>
<evidence type="ECO:0000256" key="5">
    <source>
        <dbReference type="ARBA" id="ARBA00022438"/>
    </source>
</evidence>
<comment type="cofactor">
    <cofactor evidence="3">
        <name>Zn(2+)</name>
        <dbReference type="ChEBI" id="CHEBI:29105"/>
    </cofactor>
</comment>
<evidence type="ECO:0000256" key="2">
    <source>
        <dbReference type="ARBA" id="ARBA00001946"/>
    </source>
</evidence>
<dbReference type="PRINTS" id="PR00919">
    <property type="entry name" value="THERMOPTASE"/>
</dbReference>
<keyword evidence="5 10" id="KW-0031">Aminopeptidase</keyword>
<dbReference type="InterPro" id="IPR035097">
    <property type="entry name" value="M29_N-terminal"/>
</dbReference>
<dbReference type="EMBL" id="JBHMDO010000025">
    <property type="protein sequence ID" value="MFB9327466.1"/>
    <property type="molecule type" value="Genomic_DNA"/>
</dbReference>
<evidence type="ECO:0000313" key="11">
    <source>
        <dbReference type="Proteomes" id="UP001589747"/>
    </source>
</evidence>
<dbReference type="PANTHER" id="PTHR34448:SF3">
    <property type="entry name" value="AMINOPEPTIDASE AMPS"/>
    <property type="match status" value="1"/>
</dbReference>
<comment type="similarity">
    <text evidence="4">Belongs to the peptidase M29 family.</text>
</comment>
<keyword evidence="9" id="KW-0482">Metalloprotease</keyword>
<comment type="caution">
    <text evidence="10">The sequence shown here is derived from an EMBL/GenBank/DDBJ whole genome shotgun (WGS) entry which is preliminary data.</text>
</comment>
<evidence type="ECO:0000256" key="3">
    <source>
        <dbReference type="ARBA" id="ARBA00001947"/>
    </source>
</evidence>
<dbReference type="RefSeq" id="WP_377495792.1">
    <property type="nucleotide sequence ID" value="NZ_JBHMDO010000025.1"/>
</dbReference>
<dbReference type="InterPro" id="IPR052170">
    <property type="entry name" value="M29_Exopeptidase"/>
</dbReference>
<evidence type="ECO:0000256" key="8">
    <source>
        <dbReference type="ARBA" id="ARBA00022801"/>
    </source>
</evidence>
<dbReference type="InterPro" id="IPR000787">
    <property type="entry name" value="Peptidase_M29"/>
</dbReference>
<protein>
    <submittedName>
        <fullName evidence="10">Aminopeptidase</fullName>
    </submittedName>
</protein>
<dbReference type="Gene3D" id="3.40.1830.10">
    <property type="entry name" value="Thermophilic metalloprotease (M29)"/>
    <property type="match status" value="1"/>
</dbReference>
<evidence type="ECO:0000256" key="4">
    <source>
        <dbReference type="ARBA" id="ARBA00008236"/>
    </source>
</evidence>
<keyword evidence="11" id="KW-1185">Reference proteome</keyword>
<evidence type="ECO:0000256" key="9">
    <source>
        <dbReference type="ARBA" id="ARBA00023049"/>
    </source>
</evidence>
<sequence length="410" mass="45290">MSDFQTKLNNYADIILRIGVHLQQGQTLIVNADLDAAELARLVVKRAYELGAARVKVYWTDDIATRHHFDLAPDAAFLEEPKWSAAEKLELVEAGAASVTIKSSDPDLLRGVAKDRIVNAEKAARQANTKYREYVQAFKFSWCLATAPSEGWAAKVFPDAPKEEQVPLLWEAIFRMVRADQPDPIEAWEHHLAELKRRADYLNAKAYKTLHYTSEGTDLTIELPEGHIWLGGRKTNDQGVAFVPNLPTEEVYTAPLATGVNGTVRSKKPLSYGGNIIDNFSFTFQNGRVADWSAEQGAQTLQGLIEMDEGSHYLGEVALVPYDSPISNSNLLFYKTIFDENASCHLAIGSAYAACVEGGGKLSREELKARGLNNSLAHTDFMVGSKDLTIRGVTKDGAEELVFKDGNWAI</sequence>
<keyword evidence="7" id="KW-0479">Metal-binding</keyword>
<keyword evidence="8" id="KW-0378">Hydrolase</keyword>
<dbReference type="Proteomes" id="UP001589747">
    <property type="component" value="Unassembled WGS sequence"/>
</dbReference>
<reference evidence="10 11" key="1">
    <citation type="submission" date="2024-09" db="EMBL/GenBank/DDBJ databases">
        <authorList>
            <person name="Sun Q."/>
            <person name="Mori K."/>
        </authorList>
    </citation>
    <scope>NUCLEOTIDE SEQUENCE [LARGE SCALE GENOMIC DNA]</scope>
    <source>
        <strain evidence="10 11">TISTR 2452</strain>
    </source>
</reference>
<dbReference type="PANTHER" id="PTHR34448">
    <property type="entry name" value="AMINOPEPTIDASE"/>
    <property type="match status" value="1"/>
</dbReference>
<dbReference type="GO" id="GO:0004177">
    <property type="term" value="F:aminopeptidase activity"/>
    <property type="evidence" value="ECO:0007669"/>
    <property type="project" value="UniProtKB-KW"/>
</dbReference>
<evidence type="ECO:0000256" key="1">
    <source>
        <dbReference type="ARBA" id="ARBA00001941"/>
    </source>
</evidence>
<evidence type="ECO:0000256" key="6">
    <source>
        <dbReference type="ARBA" id="ARBA00022670"/>
    </source>
</evidence>
<accession>A0ABV5KQG6</accession>
<name>A0ABV5KQG6_9BACL</name>
<evidence type="ECO:0000313" key="10">
    <source>
        <dbReference type="EMBL" id="MFB9327466.1"/>
    </source>
</evidence>
<comment type="cofactor">
    <cofactor evidence="2">
        <name>Mg(2+)</name>
        <dbReference type="ChEBI" id="CHEBI:18420"/>
    </cofactor>
</comment>
<evidence type="ECO:0000256" key="7">
    <source>
        <dbReference type="ARBA" id="ARBA00022723"/>
    </source>
</evidence>
<dbReference type="Pfam" id="PF02073">
    <property type="entry name" value="Peptidase_M29"/>
    <property type="match status" value="1"/>
</dbReference>
<organism evidence="10 11">
    <name type="scientific">Paenibacillus aurantiacus</name>
    <dbReference type="NCBI Taxonomy" id="1936118"/>
    <lineage>
        <taxon>Bacteria</taxon>
        <taxon>Bacillati</taxon>
        <taxon>Bacillota</taxon>
        <taxon>Bacilli</taxon>
        <taxon>Bacillales</taxon>
        <taxon>Paenibacillaceae</taxon>
        <taxon>Paenibacillus</taxon>
    </lineage>
</organism>
<keyword evidence="6" id="KW-0645">Protease</keyword>
<comment type="cofactor">
    <cofactor evidence="1">
        <name>Co(2+)</name>
        <dbReference type="ChEBI" id="CHEBI:48828"/>
    </cofactor>
</comment>
<proteinExistence type="inferred from homology"/>